<comment type="caution">
    <text evidence="9">The sequence shown here is derived from an EMBL/GenBank/DDBJ whole genome shotgun (WGS) entry which is preliminary data.</text>
</comment>
<feature type="transmembrane region" description="Helical" evidence="7">
    <location>
        <begin position="154"/>
        <end position="176"/>
    </location>
</feature>
<evidence type="ECO:0000256" key="6">
    <source>
        <dbReference type="ARBA" id="ARBA00023136"/>
    </source>
</evidence>
<keyword evidence="9" id="KW-0762">Sugar transport</keyword>
<evidence type="ECO:0000259" key="8">
    <source>
        <dbReference type="PROSITE" id="PS50928"/>
    </source>
</evidence>
<evidence type="ECO:0000256" key="4">
    <source>
        <dbReference type="ARBA" id="ARBA00022692"/>
    </source>
</evidence>
<evidence type="ECO:0000256" key="3">
    <source>
        <dbReference type="ARBA" id="ARBA00022475"/>
    </source>
</evidence>
<dbReference type="InterPro" id="IPR035906">
    <property type="entry name" value="MetI-like_sf"/>
</dbReference>
<keyword evidence="10" id="KW-1185">Reference proteome</keyword>
<dbReference type="EMBL" id="JACHHJ010000001">
    <property type="protein sequence ID" value="MBB6448777.1"/>
    <property type="molecule type" value="Genomic_DNA"/>
</dbReference>
<evidence type="ECO:0000256" key="1">
    <source>
        <dbReference type="ARBA" id="ARBA00004651"/>
    </source>
</evidence>
<dbReference type="InterPro" id="IPR000515">
    <property type="entry name" value="MetI-like"/>
</dbReference>
<keyword evidence="6 7" id="KW-0472">Membrane</keyword>
<dbReference type="Gene3D" id="1.10.3720.10">
    <property type="entry name" value="MetI-like"/>
    <property type="match status" value="1"/>
</dbReference>
<name>A0A841PIS0_9BACL</name>
<dbReference type="PANTHER" id="PTHR32243">
    <property type="entry name" value="MALTOSE TRANSPORT SYSTEM PERMEASE-RELATED"/>
    <property type="match status" value="1"/>
</dbReference>
<evidence type="ECO:0000256" key="5">
    <source>
        <dbReference type="ARBA" id="ARBA00022989"/>
    </source>
</evidence>
<organism evidence="9 10">
    <name type="scientific">Geomicrobium halophilum</name>
    <dbReference type="NCBI Taxonomy" id="549000"/>
    <lineage>
        <taxon>Bacteria</taxon>
        <taxon>Bacillati</taxon>
        <taxon>Bacillota</taxon>
        <taxon>Bacilli</taxon>
        <taxon>Bacillales</taxon>
        <taxon>Geomicrobium</taxon>
    </lineage>
</organism>
<gene>
    <name evidence="9" type="ORF">HNR44_000726</name>
</gene>
<dbReference type="RefSeq" id="WP_184402721.1">
    <property type="nucleotide sequence ID" value="NZ_JACHHJ010000001.1"/>
</dbReference>
<dbReference type="InterPro" id="IPR050901">
    <property type="entry name" value="BP-dep_ABC_trans_perm"/>
</dbReference>
<dbReference type="CDD" id="cd06261">
    <property type="entry name" value="TM_PBP2"/>
    <property type="match status" value="1"/>
</dbReference>
<dbReference type="PANTHER" id="PTHR32243:SF18">
    <property type="entry name" value="INNER MEMBRANE ABC TRANSPORTER PERMEASE PROTEIN YCJP"/>
    <property type="match status" value="1"/>
</dbReference>
<feature type="transmembrane region" description="Helical" evidence="7">
    <location>
        <begin position="20"/>
        <end position="39"/>
    </location>
</feature>
<protein>
    <submittedName>
        <fullName evidence="9">Multiple sugar transport system permease protein</fullName>
    </submittedName>
</protein>
<feature type="domain" description="ABC transmembrane type-1" evidence="8">
    <location>
        <begin position="83"/>
        <end position="266"/>
    </location>
</feature>
<evidence type="ECO:0000256" key="2">
    <source>
        <dbReference type="ARBA" id="ARBA00022448"/>
    </source>
</evidence>
<feature type="transmembrane region" description="Helical" evidence="7">
    <location>
        <begin position="82"/>
        <end position="109"/>
    </location>
</feature>
<dbReference type="GO" id="GO:0005886">
    <property type="term" value="C:plasma membrane"/>
    <property type="evidence" value="ECO:0007669"/>
    <property type="project" value="UniProtKB-SubCell"/>
</dbReference>
<dbReference type="Proteomes" id="UP000568839">
    <property type="component" value="Unassembled WGS sequence"/>
</dbReference>
<dbReference type="AlphaFoldDB" id="A0A841PIS0"/>
<keyword evidence="5 7" id="KW-1133">Transmembrane helix</keyword>
<keyword evidence="2 7" id="KW-0813">Transport</keyword>
<dbReference type="PROSITE" id="PS50928">
    <property type="entry name" value="ABC_TM1"/>
    <property type="match status" value="1"/>
</dbReference>
<evidence type="ECO:0000313" key="9">
    <source>
        <dbReference type="EMBL" id="MBB6448777.1"/>
    </source>
</evidence>
<reference evidence="9 10" key="1">
    <citation type="submission" date="2020-08" db="EMBL/GenBank/DDBJ databases">
        <title>Genomic Encyclopedia of Type Strains, Phase IV (KMG-IV): sequencing the most valuable type-strain genomes for metagenomic binning, comparative biology and taxonomic classification.</title>
        <authorList>
            <person name="Goeker M."/>
        </authorList>
    </citation>
    <scope>NUCLEOTIDE SEQUENCE [LARGE SCALE GENOMIC DNA]</scope>
    <source>
        <strain evidence="9 10">DSM 21769</strain>
    </source>
</reference>
<keyword evidence="3" id="KW-1003">Cell membrane</keyword>
<dbReference type="GO" id="GO:0055085">
    <property type="term" value="P:transmembrane transport"/>
    <property type="evidence" value="ECO:0007669"/>
    <property type="project" value="InterPro"/>
</dbReference>
<dbReference type="SUPFAM" id="SSF161098">
    <property type="entry name" value="MetI-like"/>
    <property type="match status" value="1"/>
</dbReference>
<evidence type="ECO:0000313" key="10">
    <source>
        <dbReference type="Proteomes" id="UP000568839"/>
    </source>
</evidence>
<accession>A0A841PIS0</accession>
<evidence type="ECO:0000256" key="7">
    <source>
        <dbReference type="RuleBase" id="RU363032"/>
    </source>
</evidence>
<sequence length="266" mass="29847">MENAKTGMKAKRLRGEIIRYITLFGICLIVLFPIYWMIITSFKPAGELFASDQTFFPQNFTLQYYIDPIDGVVSSGSPFIGFFLNSMIVASVSMIICLVIGSLAAYSLARFELRINKNDRLSFAILTARMLPPIVVIVPMYLIMQSLGLLNTHWAMIIVYTGFNLPFVVWMMKAFFQEIPPDLEESAMVDGDSRMKAFYKIVLPLAAPGLVATSIFTLILTWNEFLFAMFLLNSADMMTLPPGIATYITQYETNWGELTAAATLAV</sequence>
<keyword evidence="4 7" id="KW-0812">Transmembrane</keyword>
<feature type="transmembrane region" description="Helical" evidence="7">
    <location>
        <begin position="197"/>
        <end position="222"/>
    </location>
</feature>
<dbReference type="Pfam" id="PF00528">
    <property type="entry name" value="BPD_transp_1"/>
    <property type="match status" value="1"/>
</dbReference>
<feature type="transmembrane region" description="Helical" evidence="7">
    <location>
        <begin position="121"/>
        <end position="142"/>
    </location>
</feature>
<comment type="similarity">
    <text evidence="7">Belongs to the binding-protein-dependent transport system permease family.</text>
</comment>
<proteinExistence type="inferred from homology"/>
<comment type="subcellular location">
    <subcellularLocation>
        <location evidence="1 7">Cell membrane</location>
        <topology evidence="1 7">Multi-pass membrane protein</topology>
    </subcellularLocation>
</comment>